<organism evidence="4 5">
    <name type="scientific">Vagococcus salmoninarum</name>
    <dbReference type="NCBI Taxonomy" id="2739"/>
    <lineage>
        <taxon>Bacteria</taxon>
        <taxon>Bacillati</taxon>
        <taxon>Bacillota</taxon>
        <taxon>Bacilli</taxon>
        <taxon>Lactobacillales</taxon>
        <taxon>Enterococcaceae</taxon>
        <taxon>Vagococcus</taxon>
    </lineage>
</organism>
<feature type="DNA-binding region" description="H-T-H motif" evidence="2">
    <location>
        <begin position="29"/>
        <end position="48"/>
    </location>
</feature>
<evidence type="ECO:0000259" key="3">
    <source>
        <dbReference type="PROSITE" id="PS50977"/>
    </source>
</evidence>
<dbReference type="RefSeq" id="WP_126781009.1">
    <property type="nucleotide sequence ID" value="NZ_NGJU01000016.1"/>
</dbReference>
<feature type="domain" description="HTH tetR-type" evidence="3">
    <location>
        <begin position="6"/>
        <end position="66"/>
    </location>
</feature>
<dbReference type="Proteomes" id="UP000287239">
    <property type="component" value="Unassembled WGS sequence"/>
</dbReference>
<dbReference type="EMBL" id="NGJU01000016">
    <property type="protein sequence ID" value="RST94190.1"/>
    <property type="molecule type" value="Genomic_DNA"/>
</dbReference>
<dbReference type="InterPro" id="IPR009057">
    <property type="entry name" value="Homeodomain-like_sf"/>
</dbReference>
<dbReference type="Pfam" id="PF00440">
    <property type="entry name" value="TetR_N"/>
    <property type="match status" value="1"/>
</dbReference>
<dbReference type="Gene3D" id="1.10.357.10">
    <property type="entry name" value="Tetracycline Repressor, domain 2"/>
    <property type="match status" value="1"/>
</dbReference>
<evidence type="ECO:0000313" key="5">
    <source>
        <dbReference type="Proteomes" id="UP000287239"/>
    </source>
</evidence>
<evidence type="ECO:0000313" key="4">
    <source>
        <dbReference type="EMBL" id="RST94190.1"/>
    </source>
</evidence>
<keyword evidence="1 2" id="KW-0238">DNA-binding</keyword>
<dbReference type="SUPFAM" id="SSF46689">
    <property type="entry name" value="Homeodomain-like"/>
    <property type="match status" value="1"/>
</dbReference>
<dbReference type="PROSITE" id="PS50977">
    <property type="entry name" value="HTH_TETR_2"/>
    <property type="match status" value="1"/>
</dbReference>
<comment type="caution">
    <text evidence="4">The sequence shown here is derived from an EMBL/GenBank/DDBJ whole genome shotgun (WGS) entry which is preliminary data.</text>
</comment>
<proteinExistence type="predicted"/>
<evidence type="ECO:0000256" key="2">
    <source>
        <dbReference type="PROSITE-ProRule" id="PRU00335"/>
    </source>
</evidence>
<sequence length="195" mass="22126">MARKKTITKDQILNAAYEIVATEGFSKFTARNIASKMKCSTQPIYLEFKNMDDLKESLFIKIETYLRDEIFGKEITGNPMIDMNLNYVKFATEEKVLYRSLYLEGHSGDEMLNQFSHDLFMTNINQDPKLKDLDDEMKNAIFSGTWIVATGVASLKSGGLINPTDDEIIHLINDVVSSVTSNTNNQILTTHINKK</sequence>
<dbReference type="GO" id="GO:0003677">
    <property type="term" value="F:DNA binding"/>
    <property type="evidence" value="ECO:0007669"/>
    <property type="project" value="UniProtKB-UniRule"/>
</dbReference>
<dbReference type="OrthoDB" id="66596at2"/>
<evidence type="ECO:0000256" key="1">
    <source>
        <dbReference type="ARBA" id="ARBA00023125"/>
    </source>
</evidence>
<dbReference type="AlphaFoldDB" id="A0A429ZKF3"/>
<reference evidence="4 5" key="1">
    <citation type="submission" date="2017-05" db="EMBL/GenBank/DDBJ databases">
        <title>Vagococcus spp. assemblies.</title>
        <authorList>
            <person name="Gulvik C.A."/>
        </authorList>
    </citation>
    <scope>NUCLEOTIDE SEQUENCE [LARGE SCALE GENOMIC DNA]</scope>
    <source>
        <strain evidence="4 5">NCFB 2777</strain>
    </source>
</reference>
<keyword evidence="5" id="KW-1185">Reference proteome</keyword>
<gene>
    <name evidence="4" type="ORF">CBF35_10785</name>
</gene>
<accession>A0A429ZKF3</accession>
<dbReference type="GeneID" id="98568860"/>
<protein>
    <submittedName>
        <fullName evidence="4">TetR family transcriptional regulator</fullName>
    </submittedName>
</protein>
<name>A0A429ZKF3_9ENTE</name>
<dbReference type="InterPro" id="IPR001647">
    <property type="entry name" value="HTH_TetR"/>
</dbReference>